<dbReference type="AlphaFoldDB" id="A0A0F9VRJ3"/>
<name>A0A0F9VRJ3_9ZZZZ</name>
<dbReference type="EMBL" id="LAZR01000451">
    <property type="protein sequence ID" value="KKN68368.1"/>
    <property type="molecule type" value="Genomic_DNA"/>
</dbReference>
<evidence type="ECO:0000313" key="1">
    <source>
        <dbReference type="EMBL" id="KKN68368.1"/>
    </source>
</evidence>
<sequence length="677" mass="76390">MLGQLIRRSKNAIDALQGKSFSDQNRFFEQNSITASSNFRNSKDYLNAYQFVSYVGQASQIVANDIAALKFQILDDDGNALDNAEINEFLKMPMHGKGYANWMQFIILHLLLDGNAFLIKHSTNALSLTRGTFDEAIVLNPSLVEVINRIGEEVRASRNTNVSQILEYRVDFGNNFLNVPAQNIQNIILAGPHNLARGMGKIQQNSSVLDADRFSSIFNNAFFQQGASPNLSVSPGVDMGLKEMQLYEKQFREKYEGLSNLNKTLIMPKDSKVQVLNFSHRDMEFIEQKKMTRQDVFGIFQVPPIISGIMEDAKYDSAEEQKKVYYELNLPRIYTPVEDALTSLIKEIDQRANFKIIKRQTIDQEKQNVIATDMFDRGAITGNEYREMVGKPIDPDSPTLNTHFISFGLVPVDFAITPPQPINNPGNEEKQLAKTDEKAIGQKASSRQLQLHRQARQTKIRIEKEIQRSVLKFYKQMEKRAIEGLEKTIEGVQTKDANLEDVFNFSDERDAAIKDSKKFFTSASVLALKDFNSFFGGDIDATFGNHKLRLVVEKLSTRYADLTINTRRNELRRILETGVSQGLGISEIKSNIQGHFQTLSGKDGFRATRIARTEASYAWDQAARIGYEEIGVRQIDVVGCEDAHAPWDCNQCCFPLGKIDSLNLHPNHTGTVVPNGI</sequence>
<evidence type="ECO:0008006" key="2">
    <source>
        <dbReference type="Google" id="ProtNLM"/>
    </source>
</evidence>
<organism evidence="1">
    <name type="scientific">marine sediment metagenome</name>
    <dbReference type="NCBI Taxonomy" id="412755"/>
    <lineage>
        <taxon>unclassified sequences</taxon>
        <taxon>metagenomes</taxon>
        <taxon>ecological metagenomes</taxon>
    </lineage>
</organism>
<reference evidence="1" key="1">
    <citation type="journal article" date="2015" name="Nature">
        <title>Complex archaea that bridge the gap between prokaryotes and eukaryotes.</title>
        <authorList>
            <person name="Spang A."/>
            <person name="Saw J.H."/>
            <person name="Jorgensen S.L."/>
            <person name="Zaremba-Niedzwiedzka K."/>
            <person name="Martijn J."/>
            <person name="Lind A.E."/>
            <person name="van Eijk R."/>
            <person name="Schleper C."/>
            <person name="Guy L."/>
            <person name="Ettema T.J."/>
        </authorList>
    </citation>
    <scope>NUCLEOTIDE SEQUENCE</scope>
</reference>
<protein>
    <recommendedName>
        <fullName evidence="2">Phage head morphogenesis domain-containing protein</fullName>
    </recommendedName>
</protein>
<dbReference type="InterPro" id="IPR006944">
    <property type="entry name" value="Phage/GTA_portal"/>
</dbReference>
<comment type="caution">
    <text evidence="1">The sequence shown here is derived from an EMBL/GenBank/DDBJ whole genome shotgun (WGS) entry which is preliminary data.</text>
</comment>
<dbReference type="Pfam" id="PF04860">
    <property type="entry name" value="Phage_portal"/>
    <property type="match status" value="1"/>
</dbReference>
<accession>A0A0F9VRJ3</accession>
<gene>
    <name evidence="1" type="ORF">LCGC14_0452440</name>
</gene>
<proteinExistence type="predicted"/>